<dbReference type="Gene3D" id="3.30.70.1210">
    <property type="entry name" value="Crispr-associated protein, domain 2"/>
    <property type="match status" value="1"/>
</dbReference>
<dbReference type="EMBL" id="CP011913">
    <property type="protein sequence ID" value="AKN77507.1"/>
    <property type="molecule type" value="Genomic_DNA"/>
</dbReference>
<accession>A0ABM5U238</accession>
<dbReference type="Pfam" id="PF08798">
    <property type="entry name" value="CRISPR_assoc"/>
    <property type="match status" value="1"/>
</dbReference>
<reference evidence="1 2" key="1">
    <citation type="journal article" date="2014" name="Int. J. Syst. Evol. Microbiol.">
        <title>Draft Genome Sequence of Corynebacterium ulcerans FRC58, Isolated from the Bronchitic Aspiration of a Patient in France.</title>
        <authorList>
            <person name="Silva Ado S."/>
            <person name="Barauna R.A."/>
            <person name="de Sa P.C."/>
            <person name="das Gracas D.A."/>
            <person name="Carneiro A.R."/>
            <person name="Thouvenin M."/>
            <person name="Azevedo V."/>
            <person name="Badell E."/>
            <person name="Guiso N."/>
            <person name="da Silva A.L."/>
            <person name="Ramos R.T."/>
        </authorList>
    </citation>
    <scope>NUCLEOTIDE SEQUENCE [LARGE SCALE GENOMIC DNA]</scope>
    <source>
        <strain evidence="1 2">FRC58</strain>
    </source>
</reference>
<sequence>MRLYHTTVPVPEKLLPSSGNRLVMGLFGRKQGKSLRSQLKILYRLEEDSQRFLIQSLAPPRLDVPGMEVKEVDITAPPVGTEVEFRFTINPVRRLTNQNTGKITQRQCSDTPRSGDGFDSEAMDFAREKLSQFFTSESIEIDYRYRRQVQGTILTWLDTVEGLAVVSDPEALHRALIEGVGRSKSFGSGLLTIDVID</sequence>
<protein>
    <submittedName>
        <fullName evidence="1">CRISPR associated protein</fullName>
    </submittedName>
</protein>
<dbReference type="SUPFAM" id="SSF117987">
    <property type="entry name" value="CRISPR-associated protein"/>
    <property type="match status" value="1"/>
</dbReference>
<organism evidence="1 2">
    <name type="scientific">Corynebacterium ulcerans FRC58</name>
    <dbReference type="NCBI Taxonomy" id="1408268"/>
    <lineage>
        <taxon>Bacteria</taxon>
        <taxon>Bacillati</taxon>
        <taxon>Actinomycetota</taxon>
        <taxon>Actinomycetes</taxon>
        <taxon>Mycobacteriales</taxon>
        <taxon>Corynebacteriaceae</taxon>
        <taxon>Corynebacterium</taxon>
    </lineage>
</organism>
<evidence type="ECO:0000313" key="2">
    <source>
        <dbReference type="Proteomes" id="UP000036185"/>
    </source>
</evidence>
<name>A0ABM5U238_CORUL</name>
<evidence type="ECO:0000313" key="1">
    <source>
        <dbReference type="EMBL" id="AKN77507.1"/>
    </source>
</evidence>
<proteinExistence type="predicted"/>
<dbReference type="RefSeq" id="WP_023636241.1">
    <property type="nucleotide sequence ID" value="NZ_CP011913.1"/>
</dbReference>
<dbReference type="Proteomes" id="UP000036185">
    <property type="component" value="Chromosome"/>
</dbReference>
<dbReference type="InterPro" id="IPR010179">
    <property type="entry name" value="CRISPR-assoc_prot_Cse3"/>
</dbReference>
<dbReference type="SMART" id="SM01101">
    <property type="entry name" value="CRISPR_assoc"/>
    <property type="match status" value="1"/>
</dbReference>
<keyword evidence="2" id="KW-1185">Reference proteome</keyword>
<gene>
    <name evidence="1" type="ORF">CulFRC58_1653</name>
</gene>